<reference evidence="2" key="1">
    <citation type="submission" date="2020-10" db="EMBL/GenBank/DDBJ databases">
        <authorList>
            <person name="Gilroy R."/>
        </authorList>
    </citation>
    <scope>NUCLEOTIDE SEQUENCE</scope>
    <source>
        <strain evidence="2">USAMLcec3-3695</strain>
    </source>
</reference>
<name>A0A9D1SE91_9FIRM</name>
<dbReference type="SUPFAM" id="SSF52058">
    <property type="entry name" value="L domain-like"/>
    <property type="match status" value="1"/>
</dbReference>
<proteinExistence type="predicted"/>
<comment type="caution">
    <text evidence="2">The sequence shown here is derived from an EMBL/GenBank/DDBJ whole genome shotgun (WGS) entry which is preliminary data.</text>
</comment>
<accession>A0A9D1SE91</accession>
<dbReference type="InterPro" id="IPR032675">
    <property type="entry name" value="LRR_dom_sf"/>
</dbReference>
<organism evidence="2 3">
    <name type="scientific">Candidatus Ornithomonoglobus merdipullorum</name>
    <dbReference type="NCBI Taxonomy" id="2840895"/>
    <lineage>
        <taxon>Bacteria</taxon>
        <taxon>Bacillati</taxon>
        <taxon>Bacillota</taxon>
        <taxon>Clostridia</taxon>
        <taxon>Candidatus Ornithomonoglobus</taxon>
    </lineage>
</organism>
<dbReference type="PANTHER" id="PTHR45661:SF3">
    <property type="entry name" value="IG-LIKE DOMAIN-CONTAINING PROTEIN"/>
    <property type="match status" value="1"/>
</dbReference>
<evidence type="ECO:0000313" key="3">
    <source>
        <dbReference type="Proteomes" id="UP000824109"/>
    </source>
</evidence>
<dbReference type="Pfam" id="PF13306">
    <property type="entry name" value="LRR_5"/>
    <property type="match status" value="3"/>
</dbReference>
<gene>
    <name evidence="2" type="ORF">IAA61_04995</name>
</gene>
<dbReference type="PANTHER" id="PTHR45661">
    <property type="entry name" value="SURFACE ANTIGEN"/>
    <property type="match status" value="1"/>
</dbReference>
<sequence>MKKKLLCIIATFASIFLLPIMANAESEKYEYNGAFLYTINDSRTAITVTDADYGSSYISIPEKINGIPVRSIGGAAFRGRTSLLQVSLPDTITYIGGSAFDGCYNLRSITLPENITEIASYTFDSCQSLRSITIPDKVTSIGQGAFEFCTGITHITIPDSVESIGSFAFTYCSNLYSVDIGKGLKSFGSGYTSQPIGISCDKLSSINVDKNNPYFSSVDGVLFNKNKTELIQYPADKIGYTYSVPFGVTKIGVYAFYGCNDLQNITLPNTLHAMDTRCFCSCKALESIVIPDMVTSIPSVAFSGCSSLTEITLGANVTEIGSSAFDSCTSLTSITLNKNLRKIGNSAFYKCTALENVYVPSIESYLKIDFETISSLGSESYDSCPMYYASKLYVDNKRVVSITVPDGIKQIPAYAFNNCDSLKNIVLPNSVTSIGTNAFAGCTSLTNVNIPNSVTSIMDSAFNGCSSITELNIPAGVSEIGEQAFSGCGGIKKLSYGASIILENMFSDCSALETLMLSDTVERISENAFANCTDLDTVFLSKGITEIDTNAFYNCSSISHAEYEGSRSELDNVYIGPGNEHLTDVLNTDSPYFAPENITLVDPEVSVSESSSDDIILTITIEQPYIDSAVYAAFYDSNDNFISAEKTTLNLFDSTVIETSGLDNASYAKVFVWTDGMRPITNEQAIPITQ</sequence>
<keyword evidence="1" id="KW-0732">Signal</keyword>
<evidence type="ECO:0000313" key="2">
    <source>
        <dbReference type="EMBL" id="HIU57154.1"/>
    </source>
</evidence>
<dbReference type="InterPro" id="IPR053139">
    <property type="entry name" value="Surface_bspA-like"/>
</dbReference>
<dbReference type="EMBL" id="DVNB01000051">
    <property type="protein sequence ID" value="HIU57154.1"/>
    <property type="molecule type" value="Genomic_DNA"/>
</dbReference>
<dbReference type="Proteomes" id="UP000824109">
    <property type="component" value="Unassembled WGS sequence"/>
</dbReference>
<protein>
    <submittedName>
        <fullName evidence="2">Leucine-rich repeat domain-containing protein</fullName>
    </submittedName>
</protein>
<evidence type="ECO:0000256" key="1">
    <source>
        <dbReference type="SAM" id="SignalP"/>
    </source>
</evidence>
<feature type="signal peptide" evidence="1">
    <location>
        <begin position="1"/>
        <end position="24"/>
    </location>
</feature>
<dbReference type="AlphaFoldDB" id="A0A9D1SE91"/>
<feature type="chain" id="PRO_5039160661" evidence="1">
    <location>
        <begin position="25"/>
        <end position="690"/>
    </location>
</feature>
<dbReference type="Gene3D" id="3.80.10.10">
    <property type="entry name" value="Ribonuclease Inhibitor"/>
    <property type="match status" value="2"/>
</dbReference>
<reference evidence="2" key="2">
    <citation type="journal article" date="2021" name="PeerJ">
        <title>Extensive microbial diversity within the chicken gut microbiome revealed by metagenomics and culture.</title>
        <authorList>
            <person name="Gilroy R."/>
            <person name="Ravi A."/>
            <person name="Getino M."/>
            <person name="Pursley I."/>
            <person name="Horton D.L."/>
            <person name="Alikhan N.F."/>
            <person name="Baker D."/>
            <person name="Gharbi K."/>
            <person name="Hall N."/>
            <person name="Watson M."/>
            <person name="Adriaenssens E.M."/>
            <person name="Foster-Nyarko E."/>
            <person name="Jarju S."/>
            <person name="Secka A."/>
            <person name="Antonio M."/>
            <person name="Oren A."/>
            <person name="Chaudhuri R.R."/>
            <person name="La Ragione R."/>
            <person name="Hildebrand F."/>
            <person name="Pallen M.J."/>
        </authorList>
    </citation>
    <scope>NUCLEOTIDE SEQUENCE</scope>
    <source>
        <strain evidence="2">USAMLcec3-3695</strain>
    </source>
</reference>
<dbReference type="InterPro" id="IPR026906">
    <property type="entry name" value="LRR_5"/>
</dbReference>